<evidence type="ECO:0000256" key="4">
    <source>
        <dbReference type="PROSITE-ProRule" id="PRU01240"/>
    </source>
</evidence>
<name>A0A428NQ17_9HYPO</name>
<dbReference type="PROSITE" id="PS51892">
    <property type="entry name" value="SUBTILASE"/>
    <property type="match status" value="1"/>
</dbReference>
<sequence length="680" mass="74957">MATITINGNTLDLEDTANVSKDAEHFNFIYVQGHDDLKVEEKQKLAELKVEIQEYVAEYTYLCRYEPKDLEEIRALSFVRTANVYHPELKSTITLKESVEGQEDQTEYEVDVILHDRPNASPADLAPYVAEKAEVDINDLEIGRTKIRLTLHQDRLDDVASLDSVNRIEEVRPKTVYNNHAREILRADFMTTGSRSRYTGANQTICVADTGFDQGTVDHKKVHPAFVGRVKHLKAWWLPGDAKDPDGHGTHVCGSISGSGIYTAASGKGEALHVKGTAPDALLMVQAMSKWNKKWVLKPPMEIDSLFIDAYQHDVRIHNNSWGDAWDKRTGQLGYEGDATAVDKFVYEHQDFVILIAAGNDADKENHGESQIGDNGAAKNCITVGATGSTRANDSFKVKPQSPRHLTPTDTAHFSSRGPTKCSKNCKCEDVVGRIKPDVVAPGVAILSAGSRSTTGNQRTMFKSRYGDSQNEDWFFMSGTSMATPLVAGCVALMREALEKKQKHHPSAALIKALLINGAVNHSSPGGLVFDYEQGFGLVDVDASIDMIEKETFVDGGNKFEKSKWDAPLLSNIRKEDGEWESHEIPLPSGRHRLAVTLAYPDPEHSLLQNNVNLIVCAGGEERHGNMGTDQGFDKTIDNVEKVIWDNVPGATAVIVVREAGFTKLNSEQSFAVAWDISAL</sequence>
<dbReference type="PANTHER" id="PTHR43399:SF5">
    <property type="entry name" value="PEPTIDASE S8 FAMILY WITH PROTEASE-ASSOCIATED DOMAIN"/>
    <property type="match status" value="1"/>
</dbReference>
<organism evidence="7 8">
    <name type="scientific">Fusarium duplospermum</name>
    <dbReference type="NCBI Taxonomy" id="1325734"/>
    <lineage>
        <taxon>Eukaryota</taxon>
        <taxon>Fungi</taxon>
        <taxon>Dikarya</taxon>
        <taxon>Ascomycota</taxon>
        <taxon>Pezizomycotina</taxon>
        <taxon>Sordariomycetes</taxon>
        <taxon>Hypocreomycetidae</taxon>
        <taxon>Hypocreales</taxon>
        <taxon>Nectriaceae</taxon>
        <taxon>Fusarium</taxon>
        <taxon>Fusarium solani species complex</taxon>
    </lineage>
</organism>
<dbReference type="EMBL" id="NKCI01000349">
    <property type="protein sequence ID" value="RSL42812.1"/>
    <property type="molecule type" value="Genomic_DNA"/>
</dbReference>
<gene>
    <name evidence="7" type="ORF">CEP54_015343</name>
</gene>
<feature type="region of interest" description="Disordered" evidence="5">
    <location>
        <begin position="392"/>
        <end position="416"/>
    </location>
</feature>
<evidence type="ECO:0000313" key="8">
    <source>
        <dbReference type="Proteomes" id="UP000288168"/>
    </source>
</evidence>
<keyword evidence="3 4" id="KW-0720">Serine protease</keyword>
<dbReference type="InterPro" id="IPR000209">
    <property type="entry name" value="Peptidase_S8/S53_dom"/>
</dbReference>
<comment type="caution">
    <text evidence="7">The sequence shown here is derived from an EMBL/GenBank/DDBJ whole genome shotgun (WGS) entry which is preliminary data.</text>
</comment>
<dbReference type="InterPro" id="IPR022398">
    <property type="entry name" value="Peptidase_S8_His-AS"/>
</dbReference>
<reference evidence="7 8" key="1">
    <citation type="submission" date="2017-06" db="EMBL/GenBank/DDBJ databases">
        <title>Comparative genomic analysis of Ambrosia Fusariam Clade fungi.</title>
        <authorList>
            <person name="Stajich J.E."/>
            <person name="Carrillo J."/>
            <person name="Kijimoto T."/>
            <person name="Eskalen A."/>
            <person name="O'Donnell K."/>
            <person name="Kasson M."/>
        </authorList>
    </citation>
    <scope>NUCLEOTIDE SEQUENCE [LARGE SCALE GENOMIC DNA]</scope>
    <source>
        <strain evidence="7 8">NRRL62584</strain>
    </source>
</reference>
<evidence type="ECO:0000256" key="1">
    <source>
        <dbReference type="ARBA" id="ARBA00022670"/>
    </source>
</evidence>
<keyword evidence="1 4" id="KW-0645">Protease</keyword>
<dbReference type="InterPro" id="IPR051048">
    <property type="entry name" value="Peptidase_S8/S53_subtilisin"/>
</dbReference>
<dbReference type="Gene3D" id="3.40.50.200">
    <property type="entry name" value="Peptidase S8/S53 domain"/>
    <property type="match status" value="1"/>
</dbReference>
<dbReference type="PROSITE" id="PS00138">
    <property type="entry name" value="SUBTILASE_SER"/>
    <property type="match status" value="1"/>
</dbReference>
<dbReference type="InterPro" id="IPR015500">
    <property type="entry name" value="Peptidase_S8_subtilisin-rel"/>
</dbReference>
<dbReference type="OrthoDB" id="10256524at2759"/>
<evidence type="ECO:0000259" key="6">
    <source>
        <dbReference type="Pfam" id="PF00082"/>
    </source>
</evidence>
<evidence type="ECO:0000313" key="7">
    <source>
        <dbReference type="EMBL" id="RSL42812.1"/>
    </source>
</evidence>
<dbReference type="Proteomes" id="UP000288168">
    <property type="component" value="Unassembled WGS sequence"/>
</dbReference>
<dbReference type="Pfam" id="PF00082">
    <property type="entry name" value="Peptidase_S8"/>
    <property type="match status" value="1"/>
</dbReference>
<dbReference type="InterPro" id="IPR008979">
    <property type="entry name" value="Galactose-bd-like_sf"/>
</dbReference>
<comment type="similarity">
    <text evidence="4">Belongs to the peptidase S8 family.</text>
</comment>
<dbReference type="SUPFAM" id="SSF52743">
    <property type="entry name" value="Subtilisin-like"/>
    <property type="match status" value="1"/>
</dbReference>
<dbReference type="PRINTS" id="PR00723">
    <property type="entry name" value="SUBTILISIN"/>
</dbReference>
<dbReference type="PROSITE" id="PS00137">
    <property type="entry name" value="SUBTILASE_HIS"/>
    <property type="match status" value="1"/>
</dbReference>
<dbReference type="GO" id="GO:0006508">
    <property type="term" value="P:proteolysis"/>
    <property type="evidence" value="ECO:0007669"/>
    <property type="project" value="UniProtKB-KW"/>
</dbReference>
<dbReference type="SUPFAM" id="SSF49785">
    <property type="entry name" value="Galactose-binding domain-like"/>
    <property type="match status" value="1"/>
</dbReference>
<feature type="domain" description="Peptidase S8/S53" evidence="6">
    <location>
        <begin position="200"/>
        <end position="537"/>
    </location>
</feature>
<accession>A0A428NQ17</accession>
<dbReference type="CDD" id="cd04842">
    <property type="entry name" value="Peptidases_S8_Kp43_protease"/>
    <property type="match status" value="1"/>
</dbReference>
<dbReference type="InterPro" id="IPR036852">
    <property type="entry name" value="Peptidase_S8/S53_dom_sf"/>
</dbReference>
<feature type="active site" description="Charge relay system" evidence="4">
    <location>
        <position position="248"/>
    </location>
</feature>
<dbReference type="AlphaFoldDB" id="A0A428NQ17"/>
<feature type="active site" description="Charge relay system" evidence="4">
    <location>
        <position position="481"/>
    </location>
</feature>
<evidence type="ECO:0000256" key="3">
    <source>
        <dbReference type="ARBA" id="ARBA00022825"/>
    </source>
</evidence>
<evidence type="ECO:0000256" key="2">
    <source>
        <dbReference type="ARBA" id="ARBA00022801"/>
    </source>
</evidence>
<dbReference type="PANTHER" id="PTHR43399">
    <property type="entry name" value="SUBTILISIN-RELATED"/>
    <property type="match status" value="1"/>
</dbReference>
<dbReference type="Gene3D" id="2.60.120.380">
    <property type="match status" value="1"/>
</dbReference>
<feature type="active site" description="Charge relay system" evidence="4">
    <location>
        <position position="209"/>
    </location>
</feature>
<dbReference type="InterPro" id="IPR023828">
    <property type="entry name" value="Peptidase_S8_Ser-AS"/>
</dbReference>
<keyword evidence="2 4" id="KW-0378">Hydrolase</keyword>
<proteinExistence type="inferred from homology"/>
<protein>
    <recommendedName>
        <fullName evidence="6">Peptidase S8/S53 domain-containing protein</fullName>
    </recommendedName>
</protein>
<evidence type="ECO:0000256" key="5">
    <source>
        <dbReference type="SAM" id="MobiDB-lite"/>
    </source>
</evidence>
<dbReference type="InterPro" id="IPR034058">
    <property type="entry name" value="TagA/B/C/D_pept_dom"/>
</dbReference>
<dbReference type="GO" id="GO:0004252">
    <property type="term" value="F:serine-type endopeptidase activity"/>
    <property type="evidence" value="ECO:0007669"/>
    <property type="project" value="UniProtKB-UniRule"/>
</dbReference>
<keyword evidence="8" id="KW-1185">Reference proteome</keyword>